<evidence type="ECO:0000256" key="7">
    <source>
        <dbReference type="PROSITE-ProRule" id="PRU00552"/>
    </source>
</evidence>
<evidence type="ECO:0000259" key="12">
    <source>
        <dbReference type="PROSITE" id="PS51194"/>
    </source>
</evidence>
<evidence type="ECO:0000256" key="2">
    <source>
        <dbReference type="ARBA" id="ARBA00022741"/>
    </source>
</evidence>
<accession>A0A8T2QN73</accession>
<evidence type="ECO:0000259" key="11">
    <source>
        <dbReference type="PROSITE" id="PS51192"/>
    </source>
</evidence>
<dbReference type="InterPro" id="IPR014001">
    <property type="entry name" value="Helicase_ATP-bd"/>
</dbReference>
<dbReference type="PROSITE" id="PS51194">
    <property type="entry name" value="HELICASE_CTER"/>
    <property type="match status" value="1"/>
</dbReference>
<dbReference type="PROSITE" id="PS51195">
    <property type="entry name" value="Q_MOTIF"/>
    <property type="match status" value="1"/>
</dbReference>
<evidence type="ECO:0000256" key="1">
    <source>
        <dbReference type="ARBA" id="ARBA00022528"/>
    </source>
</evidence>
<dbReference type="Proteomes" id="UP000825935">
    <property type="component" value="Chromosome 33"/>
</dbReference>
<keyword evidence="5 8" id="KW-0067">ATP-binding</keyword>
<organism evidence="14 15">
    <name type="scientific">Ceratopteris richardii</name>
    <name type="common">Triangle waterfern</name>
    <dbReference type="NCBI Taxonomy" id="49495"/>
    <lineage>
        <taxon>Eukaryota</taxon>
        <taxon>Viridiplantae</taxon>
        <taxon>Streptophyta</taxon>
        <taxon>Embryophyta</taxon>
        <taxon>Tracheophyta</taxon>
        <taxon>Polypodiopsida</taxon>
        <taxon>Polypodiidae</taxon>
        <taxon>Polypodiales</taxon>
        <taxon>Pteridineae</taxon>
        <taxon>Pteridaceae</taxon>
        <taxon>Parkerioideae</taxon>
        <taxon>Ceratopteris</taxon>
    </lineage>
</organism>
<dbReference type="Pfam" id="PF00271">
    <property type="entry name" value="Helicase_C"/>
    <property type="match status" value="1"/>
</dbReference>
<dbReference type="GO" id="GO:0003723">
    <property type="term" value="F:RNA binding"/>
    <property type="evidence" value="ECO:0007669"/>
    <property type="project" value="UniProtKB-UniRule"/>
</dbReference>
<dbReference type="Gene3D" id="3.40.50.300">
    <property type="entry name" value="P-loop containing nucleotide triphosphate hydrolases"/>
    <property type="match status" value="2"/>
</dbReference>
<comment type="function">
    <text evidence="9">RNA helicase.</text>
</comment>
<evidence type="ECO:0000256" key="3">
    <source>
        <dbReference type="ARBA" id="ARBA00022801"/>
    </source>
</evidence>
<keyword evidence="1" id="KW-0934">Plastid</keyword>
<dbReference type="OrthoDB" id="422663at2759"/>
<dbReference type="PROSITE" id="PS00039">
    <property type="entry name" value="DEAD_ATP_HELICASE"/>
    <property type="match status" value="1"/>
</dbReference>
<dbReference type="InterPro" id="IPR027417">
    <property type="entry name" value="P-loop_NTPase"/>
</dbReference>
<keyword evidence="4 8" id="KW-0347">Helicase</keyword>
<dbReference type="InterPro" id="IPR001650">
    <property type="entry name" value="Helicase_C-like"/>
</dbReference>
<dbReference type="Pfam" id="PF00270">
    <property type="entry name" value="DEAD"/>
    <property type="match status" value="1"/>
</dbReference>
<feature type="domain" description="Helicase C-terminal" evidence="12">
    <location>
        <begin position="298"/>
        <end position="504"/>
    </location>
</feature>
<dbReference type="SMART" id="SM00487">
    <property type="entry name" value="DEXDc"/>
    <property type="match status" value="1"/>
</dbReference>
<feature type="compositionally biased region" description="Basic residues" evidence="10">
    <location>
        <begin position="570"/>
        <end position="592"/>
    </location>
</feature>
<dbReference type="AlphaFoldDB" id="A0A8T2QN73"/>
<evidence type="ECO:0000259" key="13">
    <source>
        <dbReference type="PROSITE" id="PS51195"/>
    </source>
</evidence>
<dbReference type="PANTHER" id="PTHR24031">
    <property type="entry name" value="RNA HELICASE"/>
    <property type="match status" value="1"/>
</dbReference>
<dbReference type="CDD" id="cd18787">
    <property type="entry name" value="SF2_C_DEAD"/>
    <property type="match status" value="1"/>
</dbReference>
<evidence type="ECO:0000256" key="4">
    <source>
        <dbReference type="ARBA" id="ARBA00022806"/>
    </source>
</evidence>
<dbReference type="SMART" id="SM01178">
    <property type="entry name" value="DUF4217"/>
    <property type="match status" value="1"/>
</dbReference>
<feature type="short sequence motif" description="Q motif" evidence="7">
    <location>
        <begin position="29"/>
        <end position="58"/>
    </location>
</feature>
<dbReference type="InterPro" id="IPR025313">
    <property type="entry name" value="SPB4-like_CTE"/>
</dbReference>
<dbReference type="InterPro" id="IPR011545">
    <property type="entry name" value="DEAD/DEAH_box_helicase_dom"/>
</dbReference>
<dbReference type="OMA" id="AVHIKAD"/>
<keyword evidence="6 9" id="KW-0694">RNA-binding</keyword>
<reference evidence="14" key="1">
    <citation type="submission" date="2021-08" db="EMBL/GenBank/DDBJ databases">
        <title>WGS assembly of Ceratopteris richardii.</title>
        <authorList>
            <person name="Marchant D.B."/>
            <person name="Chen G."/>
            <person name="Jenkins J."/>
            <person name="Shu S."/>
            <person name="Leebens-Mack J."/>
            <person name="Grimwood J."/>
            <person name="Schmutz J."/>
            <person name="Soltis P."/>
            <person name="Soltis D."/>
            <person name="Chen Z.-H."/>
        </authorList>
    </citation>
    <scope>NUCLEOTIDE SEQUENCE</scope>
    <source>
        <strain evidence="14">Whitten #5841</strain>
        <tissue evidence="14">Leaf</tissue>
    </source>
</reference>
<keyword evidence="1" id="KW-0150">Chloroplast</keyword>
<proteinExistence type="inferred from homology"/>
<feature type="domain" description="DEAD-box RNA helicase Q" evidence="13">
    <location>
        <begin position="29"/>
        <end position="58"/>
    </location>
</feature>
<comment type="catalytic activity">
    <reaction evidence="9">
        <text>ATP + H2O = ADP + phosphate + H(+)</text>
        <dbReference type="Rhea" id="RHEA:13065"/>
        <dbReference type="ChEBI" id="CHEBI:15377"/>
        <dbReference type="ChEBI" id="CHEBI:15378"/>
        <dbReference type="ChEBI" id="CHEBI:30616"/>
        <dbReference type="ChEBI" id="CHEBI:43474"/>
        <dbReference type="ChEBI" id="CHEBI:456216"/>
        <dbReference type="EC" id="3.6.4.13"/>
    </reaction>
</comment>
<dbReference type="EMBL" id="CM035438">
    <property type="protein sequence ID" value="KAH7285389.1"/>
    <property type="molecule type" value="Genomic_DNA"/>
</dbReference>
<evidence type="ECO:0000313" key="14">
    <source>
        <dbReference type="EMBL" id="KAH7285389.1"/>
    </source>
</evidence>
<dbReference type="PROSITE" id="PS51192">
    <property type="entry name" value="HELICASE_ATP_BIND_1"/>
    <property type="match status" value="1"/>
</dbReference>
<dbReference type="EC" id="3.6.4.13" evidence="9"/>
<dbReference type="Pfam" id="PF13959">
    <property type="entry name" value="CTE_SPB4"/>
    <property type="match status" value="1"/>
</dbReference>
<comment type="similarity">
    <text evidence="8">Belongs to the DEAD box helicase family.</text>
</comment>
<dbReference type="CDD" id="cd17949">
    <property type="entry name" value="DEADc_DDX31"/>
    <property type="match status" value="1"/>
</dbReference>
<evidence type="ECO:0000256" key="8">
    <source>
        <dbReference type="RuleBase" id="RU000492"/>
    </source>
</evidence>
<feature type="region of interest" description="Disordered" evidence="10">
    <location>
        <begin position="564"/>
        <end position="599"/>
    </location>
</feature>
<dbReference type="GO" id="GO:0003724">
    <property type="term" value="F:RNA helicase activity"/>
    <property type="evidence" value="ECO:0007669"/>
    <property type="project" value="UniProtKB-EC"/>
</dbReference>
<evidence type="ECO:0000256" key="10">
    <source>
        <dbReference type="SAM" id="MobiDB-lite"/>
    </source>
</evidence>
<dbReference type="InterPro" id="IPR014014">
    <property type="entry name" value="RNA_helicase_DEAD_Q_motif"/>
</dbReference>
<sequence length="599" mass="67475">MMGEKRRWKEMQSAGSERRIEQDACFVPCGFQDLGLCATLCSHMQERMGFSAPTHIQQAAIPSILSGRDVLVNAETGTGKTIVYLAPIVHKLQANMKKISRSDGTYALVLVPTRELCLQVYEVTKQLVHRFQWLVPGHVMGGENRMKEKARLRKGVTILVATPGRLLDHLQNTSSFHHGNLQWIVFDEADRLLDLGFGKDIKSILSYLDTQPSLKSKHQMGNQKRVRQHVLLSATLDDDVMELASISLTNPARIGLSEPLLHGTKCNGEVCIDAEQNMDENTKNGPGSNKLEYSMPSQLVQKYVTVPGNLRLVTLLVVLHIWMEKTSGHKVVVFLSTCDSVDFHYALLSDFLWSFSPADEQNCSKSLIDCKCFRLHGNMSQQDRTETFLEFNKQSSALLLCTDVAARGLDIPKVTHIIQYDPPGDANAYVHRVGRTARLGRKGEALLFLQSCEKNYLSELQKHGVALEEVSFRDIWTRLFKQQKFYSTAENNLLETHPTVLNLLKSLESFISKQASMREIATDAFRSYVRAYAAHRGDLKAIFQVRKLHLGHVAKSFGLSDAPSLLGKSQSKKRSRDAKAMKMRKAKKRKYMRPAQMGE</sequence>
<evidence type="ECO:0000256" key="5">
    <source>
        <dbReference type="ARBA" id="ARBA00022840"/>
    </source>
</evidence>
<keyword evidence="2 8" id="KW-0547">Nucleotide-binding</keyword>
<evidence type="ECO:0000313" key="15">
    <source>
        <dbReference type="Proteomes" id="UP000825935"/>
    </source>
</evidence>
<keyword evidence="15" id="KW-1185">Reference proteome</keyword>
<dbReference type="SUPFAM" id="SSF52540">
    <property type="entry name" value="P-loop containing nucleoside triphosphate hydrolases"/>
    <property type="match status" value="1"/>
</dbReference>
<evidence type="ECO:0000256" key="6">
    <source>
        <dbReference type="ARBA" id="ARBA00022884"/>
    </source>
</evidence>
<comment type="caution">
    <text evidence="14">The sequence shown here is derived from an EMBL/GenBank/DDBJ whole genome shotgun (WGS) entry which is preliminary data.</text>
</comment>
<dbReference type="SMART" id="SM00490">
    <property type="entry name" value="HELICc"/>
    <property type="match status" value="1"/>
</dbReference>
<dbReference type="InterPro" id="IPR000629">
    <property type="entry name" value="RNA-helicase_DEAD-box_CS"/>
</dbReference>
<feature type="domain" description="Helicase ATP-binding" evidence="11">
    <location>
        <begin position="61"/>
        <end position="254"/>
    </location>
</feature>
<gene>
    <name evidence="14" type="ORF">KP509_33G026200</name>
</gene>
<protein>
    <recommendedName>
        <fullName evidence="9">ATP-dependent RNA helicase</fullName>
        <ecNumber evidence="9">3.6.4.13</ecNumber>
    </recommendedName>
</protein>
<comment type="domain">
    <text evidence="9">The Q motif is unique to and characteristic of the DEAD box family of RNA helicases and controls ATP binding and hydrolysis.</text>
</comment>
<name>A0A8T2QN73_CERRI</name>
<evidence type="ECO:0000256" key="9">
    <source>
        <dbReference type="RuleBase" id="RU365068"/>
    </source>
</evidence>
<dbReference type="GO" id="GO:0016787">
    <property type="term" value="F:hydrolase activity"/>
    <property type="evidence" value="ECO:0007669"/>
    <property type="project" value="UniProtKB-KW"/>
</dbReference>
<dbReference type="GO" id="GO:0005524">
    <property type="term" value="F:ATP binding"/>
    <property type="evidence" value="ECO:0007669"/>
    <property type="project" value="UniProtKB-UniRule"/>
</dbReference>
<keyword evidence="3 8" id="KW-0378">Hydrolase</keyword>